<comment type="similarity">
    <text evidence="6">Belongs to the ABC-4 integral membrane protein family.</text>
</comment>
<evidence type="ECO:0000256" key="4">
    <source>
        <dbReference type="ARBA" id="ARBA00022989"/>
    </source>
</evidence>
<feature type="region of interest" description="Disordered" evidence="7">
    <location>
        <begin position="631"/>
        <end position="656"/>
    </location>
</feature>
<comment type="subcellular location">
    <subcellularLocation>
        <location evidence="1">Cell membrane</location>
        <topology evidence="1">Multi-pass membrane protein</topology>
    </subcellularLocation>
</comment>
<evidence type="ECO:0000256" key="6">
    <source>
        <dbReference type="ARBA" id="ARBA00038076"/>
    </source>
</evidence>
<evidence type="ECO:0000256" key="3">
    <source>
        <dbReference type="ARBA" id="ARBA00022692"/>
    </source>
</evidence>
<comment type="caution">
    <text evidence="10">The sequence shown here is derived from an EMBL/GenBank/DDBJ whole genome shotgun (WGS) entry which is preliminary data.</text>
</comment>
<dbReference type="Pfam" id="PF02687">
    <property type="entry name" value="FtsX"/>
    <property type="match status" value="2"/>
</dbReference>
<dbReference type="RefSeq" id="WP_345546239.1">
    <property type="nucleotide sequence ID" value="NZ_BAAAZA010000002.1"/>
</dbReference>
<feature type="domain" description="ABC3 transporter permease C-terminal" evidence="9">
    <location>
        <begin position="299"/>
        <end position="410"/>
    </location>
</feature>
<feature type="transmembrane region" description="Helical" evidence="8">
    <location>
        <begin position="388"/>
        <end position="407"/>
    </location>
</feature>
<evidence type="ECO:0000313" key="10">
    <source>
        <dbReference type="EMBL" id="GAA3848981.1"/>
    </source>
</evidence>
<evidence type="ECO:0000256" key="1">
    <source>
        <dbReference type="ARBA" id="ARBA00004651"/>
    </source>
</evidence>
<sequence length="1103" mass="112762">MTGFVLLRARAHWLLLGAALLCVVLTTCVIASLAAFSGAVGDVGLRRALQDQGAARTLVEADADVTLADRAKLDAAVRRTVPAAFDGMPVRVAASVQSASYGLPRAAGASHDADPDLTLLATLDPAQVTMTGGARPGPPRAGGPVPVALPEQAARALGLHAGDRVTLSDRRGGRPLHVLVTGLYRPVDRTALYWRLDPLGGRGVRTLSFTTYGPMLADPGAFTSGSVPPDRMYWQARADFSAMSTARMDRLAHSVQQTLHDLDRATGGSVRARSELPDLLTDLRRTLLVSRSTVLISTLQVVLLAAFALLLVAGLLAGERSGEIAQLRARGAARSRVAGLAAVEALLLALPAVVVAPLLAGPLLRLLAGHGPLARAQVRLDASPAGTWSVAAITALVCALAVAGPALRRSGTYVDERNTGRRLDALPGIVKAGADVALVVVAVLAYWQLSRRASGSGVLTVDTGGALGVDPVLVAAPALCLCAGAVLALRLLPFAARLGERRAAGTRGLTAALTGWQLSRRPGRGAGPVLLVVLSVAMGVFATGEYSSWARSQRDQADFAVGADLRVVGSSTPPFAQGGVYDAIPGIAAATPAVRTEVSLPRDRNATVLAMDTAAAAGVVDWRDDLTDRSPSRLLGPLHSGAQAQGGTAGFELPENTGRLRITARLEVLGPAGASSRSTVAPDLVATVTDRYGVPYSFPLGTLPPDGRPHVLTADFAADSDRAEGAAPAGPVRLTGIKAAYRLPERGEEHRLTVTGLSAVLADGRTHAVPVPAGATWGARVLTAATGDSDGAPQQPRATAAPSTAAAPLSIRYGTGQASPDDPVELASGELDLRADTAAVPLPAALATDAFLRATGTHVGQTADISLGNTTLRVRVTAVVGALPTVVPPATDNGGALLLDLRAVNRALADHGGVAVQPGEWWLAADHGAASRVATALRGRADAASVLVRDEERERLKADPLGAGPQAGLPAAVVAAAVLAAVGCAVAAVGAYRERADEHAVLRALGASRRSLARGAAAEQGLLLAVAVAVGAGLGVLLTRLVVPLIVLTAQAERPLPALRVELPAGPVVRMLIAVTAVPLLVVALTALRSGEPAQALRRQGGE</sequence>
<accession>A0ABP7JMQ9</accession>
<keyword evidence="3 8" id="KW-0812">Transmembrane</keyword>
<name>A0ABP7JMQ9_9ACTN</name>
<proteinExistence type="inferred from homology"/>
<feature type="transmembrane region" description="Helical" evidence="8">
    <location>
        <begin position="969"/>
        <end position="992"/>
    </location>
</feature>
<protein>
    <submittedName>
        <fullName evidence="10">ABC transporter permease</fullName>
    </submittedName>
</protein>
<reference evidence="11" key="1">
    <citation type="journal article" date="2019" name="Int. J. Syst. Evol. Microbiol.">
        <title>The Global Catalogue of Microorganisms (GCM) 10K type strain sequencing project: providing services to taxonomists for standard genome sequencing and annotation.</title>
        <authorList>
            <consortium name="The Broad Institute Genomics Platform"/>
            <consortium name="The Broad Institute Genome Sequencing Center for Infectious Disease"/>
            <person name="Wu L."/>
            <person name="Ma J."/>
        </authorList>
    </citation>
    <scope>NUCLEOTIDE SEQUENCE [LARGE SCALE GENOMIC DNA]</scope>
    <source>
        <strain evidence="11">JCM 16578</strain>
    </source>
</reference>
<dbReference type="PANTHER" id="PTHR30572:SF4">
    <property type="entry name" value="ABC TRANSPORTER PERMEASE YTRF"/>
    <property type="match status" value="1"/>
</dbReference>
<evidence type="ECO:0000256" key="5">
    <source>
        <dbReference type="ARBA" id="ARBA00023136"/>
    </source>
</evidence>
<keyword evidence="4 8" id="KW-1133">Transmembrane helix</keyword>
<dbReference type="InterPro" id="IPR050250">
    <property type="entry name" value="Macrolide_Exporter_MacB"/>
</dbReference>
<keyword evidence="2" id="KW-1003">Cell membrane</keyword>
<feature type="transmembrane region" description="Helical" evidence="8">
    <location>
        <begin position="337"/>
        <end position="360"/>
    </location>
</feature>
<feature type="domain" description="ABC3 transporter permease C-terminal" evidence="9">
    <location>
        <begin position="973"/>
        <end position="1089"/>
    </location>
</feature>
<feature type="region of interest" description="Disordered" evidence="7">
    <location>
        <begin position="785"/>
        <end position="806"/>
    </location>
</feature>
<feature type="transmembrane region" description="Helical" evidence="8">
    <location>
        <begin position="1022"/>
        <end position="1048"/>
    </location>
</feature>
<dbReference type="PANTHER" id="PTHR30572">
    <property type="entry name" value="MEMBRANE COMPONENT OF TRANSPORTER-RELATED"/>
    <property type="match status" value="1"/>
</dbReference>
<keyword evidence="11" id="KW-1185">Reference proteome</keyword>
<dbReference type="Proteomes" id="UP001501563">
    <property type="component" value="Unassembled WGS sequence"/>
</dbReference>
<feature type="transmembrane region" description="Helical" evidence="8">
    <location>
        <begin position="294"/>
        <end position="316"/>
    </location>
</feature>
<evidence type="ECO:0000313" key="11">
    <source>
        <dbReference type="Proteomes" id="UP001501563"/>
    </source>
</evidence>
<evidence type="ECO:0000256" key="8">
    <source>
        <dbReference type="SAM" id="Phobius"/>
    </source>
</evidence>
<feature type="transmembrane region" description="Helical" evidence="8">
    <location>
        <begin position="529"/>
        <end position="549"/>
    </location>
</feature>
<evidence type="ECO:0000259" key="9">
    <source>
        <dbReference type="Pfam" id="PF02687"/>
    </source>
</evidence>
<feature type="transmembrane region" description="Helical" evidence="8">
    <location>
        <begin position="469"/>
        <end position="492"/>
    </location>
</feature>
<keyword evidence="5 8" id="KW-0472">Membrane</keyword>
<dbReference type="InterPro" id="IPR003838">
    <property type="entry name" value="ABC3_permease_C"/>
</dbReference>
<gene>
    <name evidence="10" type="ORF">GCM10022207_08450</name>
</gene>
<evidence type="ECO:0000256" key="7">
    <source>
        <dbReference type="SAM" id="MobiDB-lite"/>
    </source>
</evidence>
<dbReference type="EMBL" id="BAAAZA010000002">
    <property type="protein sequence ID" value="GAA3848981.1"/>
    <property type="molecule type" value="Genomic_DNA"/>
</dbReference>
<feature type="transmembrane region" description="Helical" evidence="8">
    <location>
        <begin position="1068"/>
        <end position="1088"/>
    </location>
</feature>
<organism evidence="10 11">
    <name type="scientific">Streptomyces lannensis</name>
    <dbReference type="NCBI Taxonomy" id="766498"/>
    <lineage>
        <taxon>Bacteria</taxon>
        <taxon>Bacillati</taxon>
        <taxon>Actinomycetota</taxon>
        <taxon>Actinomycetes</taxon>
        <taxon>Kitasatosporales</taxon>
        <taxon>Streptomycetaceae</taxon>
        <taxon>Streptomyces</taxon>
    </lineage>
</organism>
<feature type="compositionally biased region" description="Low complexity" evidence="7">
    <location>
        <begin position="792"/>
        <end position="806"/>
    </location>
</feature>
<feature type="transmembrane region" description="Helical" evidence="8">
    <location>
        <begin position="428"/>
        <end position="449"/>
    </location>
</feature>
<evidence type="ECO:0000256" key="2">
    <source>
        <dbReference type="ARBA" id="ARBA00022475"/>
    </source>
</evidence>